<evidence type="ECO:0000256" key="6">
    <source>
        <dbReference type="SAM" id="Phobius"/>
    </source>
</evidence>
<dbReference type="PANTHER" id="PTHR32089:SF112">
    <property type="entry name" value="LYSOZYME-LIKE PROTEIN-RELATED"/>
    <property type="match status" value="1"/>
</dbReference>
<dbReference type="RefSeq" id="WP_007016730.1">
    <property type="nucleotide sequence ID" value="NZ_CP051183.1"/>
</dbReference>
<accession>Q1MYS8</accession>
<feature type="transmembrane region" description="Helical" evidence="6">
    <location>
        <begin position="322"/>
        <end position="342"/>
    </location>
</feature>
<name>Q1MYS8_9GAMM</name>
<evidence type="ECO:0000313" key="8">
    <source>
        <dbReference type="EMBL" id="EAT11128.1"/>
    </source>
</evidence>
<feature type="coiled-coil region" evidence="4">
    <location>
        <begin position="379"/>
        <end position="417"/>
    </location>
</feature>
<dbReference type="GO" id="GO:0007165">
    <property type="term" value="P:signal transduction"/>
    <property type="evidence" value="ECO:0007669"/>
    <property type="project" value="UniProtKB-KW"/>
</dbReference>
<keyword evidence="6" id="KW-0472">Membrane</keyword>
<dbReference type="SUPFAM" id="SSF58104">
    <property type="entry name" value="Methyl-accepting chemotaxis protein (MCP) signaling domain"/>
    <property type="match status" value="1"/>
</dbReference>
<organism evidence="8 9">
    <name type="scientific">Bermanella marisrubri</name>
    <dbReference type="NCBI Taxonomy" id="207949"/>
    <lineage>
        <taxon>Bacteria</taxon>
        <taxon>Pseudomonadati</taxon>
        <taxon>Pseudomonadota</taxon>
        <taxon>Gammaproteobacteria</taxon>
        <taxon>Oceanospirillales</taxon>
        <taxon>Oceanospirillaceae</taxon>
        <taxon>Bermanella</taxon>
    </lineage>
</organism>
<keyword evidence="2 3" id="KW-0807">Transducer</keyword>
<dbReference type="GO" id="GO:0016020">
    <property type="term" value="C:membrane"/>
    <property type="evidence" value="ECO:0007669"/>
    <property type="project" value="UniProtKB-SubCell"/>
</dbReference>
<dbReference type="STRING" id="207949.RED65_05019"/>
<dbReference type="InterPro" id="IPR004089">
    <property type="entry name" value="MCPsignal_dom"/>
</dbReference>
<sequence length="694" mass="80240">MYEKCGHSSPIYSRILLGSEELLQPAKLKPMSEQKIDTQDFIQNPIQFYGTMAIVLLIIVTGLFVLLNHYQQRQSLLEEYVDQQSQRIQEHLSQVSAQLALVAKSTSSQVARQGFRMGIKEYSTERGELTNAQRTAVSDLNQSEYTLNNTQRRLWYDYRIQSSSPEDTTYSRMHETFHQWFKGVLETLKLEDLLMLDQPWKTIIYSVQKQQDFAIPLKSSHPEFYQYLFNKSEGRQESYFYDQDNQTLFLYEPIYHGNQLEAYLIANIQVDSLLSKLNNVESRSAKFKITPGLEDSIQNQMNAQSPFPISGKVVDWQWPWPILLVMSLSLIVLLILFFIGLARAQHTALTKNLHTTEDYLSLDSDQTKMYSSKVIKQLVNKLNQEKNTLSTEYHNIEDQLEQDLDSIEYLINQTNDELNHQDENEFIHQLELSGDSSKVKESNKANGSHKDEIVNKSTSDNQSIHPQIEDNSVDSKLHENTINTLSPQQLNEHSHKLIERNRSQSQELSRVLQHASEQVSHLAKDSENVYGILENIQNIAEQTNLLALNAAIEAARAGEHGRGFAVVADEVRKLAQLSHDSTNQIKNTIDQLKNDSEESVKAMESAHKLTQENERQMQELEKLLNQYMNINSENDDSDHLDNLKKMILEKLYQSLEMRRTQHQRMEQVLKAHKQVKIKNERIKKLIKATMGQSR</sequence>
<gene>
    <name evidence="8" type="ORF">RED65_05019</name>
</gene>
<keyword evidence="6" id="KW-1133">Transmembrane helix</keyword>
<comment type="subcellular location">
    <subcellularLocation>
        <location evidence="1">Membrane</location>
    </subcellularLocation>
</comment>
<dbReference type="HOGENOM" id="CLU_396738_0_0_6"/>
<feature type="transmembrane region" description="Helical" evidence="6">
    <location>
        <begin position="46"/>
        <end position="67"/>
    </location>
</feature>
<dbReference type="AlphaFoldDB" id="Q1MYS8"/>
<evidence type="ECO:0000256" key="3">
    <source>
        <dbReference type="PROSITE-ProRule" id="PRU00284"/>
    </source>
</evidence>
<evidence type="ECO:0000256" key="5">
    <source>
        <dbReference type="SAM" id="MobiDB-lite"/>
    </source>
</evidence>
<feature type="domain" description="Methyl-accepting transducer" evidence="7">
    <location>
        <begin position="492"/>
        <end position="633"/>
    </location>
</feature>
<comment type="caution">
    <text evidence="8">The sequence shown here is derived from an EMBL/GenBank/DDBJ whole genome shotgun (WGS) entry which is preliminary data.</text>
</comment>
<dbReference type="Pfam" id="PF00015">
    <property type="entry name" value="MCPsignal"/>
    <property type="match status" value="1"/>
</dbReference>
<keyword evidence="9" id="KW-1185">Reference proteome</keyword>
<protein>
    <submittedName>
        <fullName evidence="8">Hypothetical Methyl-accepting chemotaxis protein</fullName>
    </submittedName>
</protein>
<keyword evidence="4" id="KW-0175">Coiled coil</keyword>
<dbReference type="Proteomes" id="UP000004263">
    <property type="component" value="Unassembled WGS sequence"/>
</dbReference>
<evidence type="ECO:0000256" key="4">
    <source>
        <dbReference type="SAM" id="Coils"/>
    </source>
</evidence>
<evidence type="ECO:0000313" key="9">
    <source>
        <dbReference type="Proteomes" id="UP000004263"/>
    </source>
</evidence>
<feature type="coiled-coil region" evidence="4">
    <location>
        <begin position="603"/>
        <end position="633"/>
    </location>
</feature>
<feature type="compositionally biased region" description="Basic and acidic residues" evidence="5">
    <location>
        <begin position="437"/>
        <end position="454"/>
    </location>
</feature>
<dbReference type="PROSITE" id="PS50111">
    <property type="entry name" value="CHEMOTAXIS_TRANSDUC_2"/>
    <property type="match status" value="1"/>
</dbReference>
<feature type="compositionally biased region" description="Polar residues" evidence="5">
    <location>
        <begin position="455"/>
        <end position="465"/>
    </location>
</feature>
<keyword evidence="6" id="KW-0812">Transmembrane</keyword>
<dbReference type="PANTHER" id="PTHR32089">
    <property type="entry name" value="METHYL-ACCEPTING CHEMOTAXIS PROTEIN MCPB"/>
    <property type="match status" value="1"/>
</dbReference>
<proteinExistence type="predicted"/>
<evidence type="ECO:0000259" key="7">
    <source>
        <dbReference type="PROSITE" id="PS50111"/>
    </source>
</evidence>
<dbReference type="EMBL" id="AAQH01000023">
    <property type="protein sequence ID" value="EAT11128.1"/>
    <property type="molecule type" value="Genomic_DNA"/>
</dbReference>
<dbReference type="SMART" id="SM00283">
    <property type="entry name" value="MA"/>
    <property type="match status" value="1"/>
</dbReference>
<reference evidence="8 9" key="1">
    <citation type="submission" date="2006-03" db="EMBL/GenBank/DDBJ databases">
        <authorList>
            <person name="Pinhassi J."/>
            <person name="Pedros-Alio C."/>
            <person name="Ferriera S."/>
            <person name="Johnson J."/>
            <person name="Kravitz S."/>
            <person name="Halpern A."/>
            <person name="Remington K."/>
            <person name="Beeson K."/>
            <person name="Tran B."/>
            <person name="Rogers Y.-H."/>
            <person name="Friedman R."/>
            <person name="Venter J.C."/>
        </authorList>
    </citation>
    <scope>NUCLEOTIDE SEQUENCE [LARGE SCALE GENOMIC DNA]</scope>
    <source>
        <strain evidence="8 9">RED65</strain>
    </source>
</reference>
<dbReference type="GO" id="GO:0006935">
    <property type="term" value="P:chemotaxis"/>
    <property type="evidence" value="ECO:0007669"/>
    <property type="project" value="UniProtKB-ARBA"/>
</dbReference>
<evidence type="ECO:0000256" key="2">
    <source>
        <dbReference type="ARBA" id="ARBA00023224"/>
    </source>
</evidence>
<evidence type="ECO:0000256" key="1">
    <source>
        <dbReference type="ARBA" id="ARBA00004370"/>
    </source>
</evidence>
<feature type="region of interest" description="Disordered" evidence="5">
    <location>
        <begin position="433"/>
        <end position="471"/>
    </location>
</feature>
<dbReference type="Gene3D" id="1.10.287.950">
    <property type="entry name" value="Methyl-accepting chemotaxis protein"/>
    <property type="match status" value="1"/>
</dbReference>